<gene>
    <name evidence="1" type="ORF">ATEIFO6365_0001062300</name>
</gene>
<dbReference type="VEuPathDB" id="FungiDB:ATEG_01421"/>
<organism evidence="1 2">
    <name type="scientific">Aspergillus terreus</name>
    <dbReference type="NCBI Taxonomy" id="33178"/>
    <lineage>
        <taxon>Eukaryota</taxon>
        <taxon>Fungi</taxon>
        <taxon>Dikarya</taxon>
        <taxon>Ascomycota</taxon>
        <taxon>Pezizomycotina</taxon>
        <taxon>Eurotiomycetes</taxon>
        <taxon>Eurotiomycetidae</taxon>
        <taxon>Eurotiales</taxon>
        <taxon>Aspergillaceae</taxon>
        <taxon>Aspergillus</taxon>
        <taxon>Aspergillus subgen. Circumdati</taxon>
    </lineage>
</organism>
<proteinExistence type="predicted"/>
<dbReference type="OrthoDB" id="9981546at2759"/>
<evidence type="ECO:0000313" key="1">
    <source>
        <dbReference type="EMBL" id="GFF12400.1"/>
    </source>
</evidence>
<dbReference type="PROSITE" id="PS50181">
    <property type="entry name" value="FBOX"/>
    <property type="match status" value="1"/>
</dbReference>
<dbReference type="Proteomes" id="UP000452235">
    <property type="component" value="Unassembled WGS sequence"/>
</dbReference>
<protein>
    <submittedName>
        <fullName evidence="1">F-box domain protein</fullName>
    </submittedName>
</protein>
<dbReference type="Pfam" id="PF12937">
    <property type="entry name" value="F-box-like"/>
    <property type="match status" value="1"/>
</dbReference>
<dbReference type="InterPro" id="IPR036047">
    <property type="entry name" value="F-box-like_dom_sf"/>
</dbReference>
<dbReference type="AlphaFoldDB" id="A0A5M3YM16"/>
<dbReference type="SUPFAM" id="SSF81383">
    <property type="entry name" value="F-box domain"/>
    <property type="match status" value="1"/>
</dbReference>
<keyword evidence="2" id="KW-1185">Reference proteome</keyword>
<accession>A0A5M3YM16</accession>
<dbReference type="InterPro" id="IPR001810">
    <property type="entry name" value="F-box_dom"/>
</dbReference>
<sequence>MDANSPRAHLYSLPNEVFAQILSPFSTRVLLPLTTVSHRFHALILRILHYRLLLSASLKEYKLILECFHPTSKLIEPHVFCKYLGTDGLSNKYEGEGSLYENVETAQQLGRLSTLYSRFRPEVTVEERSNGARLVPLADHDPDRLAVTRPVNLDEDENFSQLCVVVNIVKVMPGTNLLLSTMTVEDGVIRIFRDWLKEQTKRPRSATTPGGDSEDGDSCMLWVGQSKNVGLKVRVREKKYINRPAPVLVHQDEDPFVSYELYIDELHIRTTRLLMTMEQSLQEEQNYTKAMIFTRSLG</sequence>
<reference evidence="1 2" key="1">
    <citation type="submission" date="2020-01" db="EMBL/GenBank/DDBJ databases">
        <title>Aspergillus terreus IFO 6365 whole genome shotgun sequence.</title>
        <authorList>
            <person name="Kanamasa S."/>
            <person name="Takahashi H."/>
        </authorList>
    </citation>
    <scope>NUCLEOTIDE SEQUENCE [LARGE SCALE GENOMIC DNA]</scope>
    <source>
        <strain evidence="1 2">IFO 6365</strain>
    </source>
</reference>
<evidence type="ECO:0000313" key="2">
    <source>
        <dbReference type="Proteomes" id="UP000452235"/>
    </source>
</evidence>
<comment type="caution">
    <text evidence="1">The sequence shown here is derived from an EMBL/GenBank/DDBJ whole genome shotgun (WGS) entry which is preliminary data.</text>
</comment>
<name>A0A5M3YM16_ASPTE</name>
<dbReference type="EMBL" id="BLJY01000001">
    <property type="protein sequence ID" value="GFF12400.1"/>
    <property type="molecule type" value="Genomic_DNA"/>
</dbReference>